<gene>
    <name evidence="9" type="ORF">GCM10011395_05560</name>
</gene>
<reference evidence="10" key="1">
    <citation type="journal article" date="2019" name="Int. J. Syst. Evol. Microbiol.">
        <title>The Global Catalogue of Microorganisms (GCM) 10K type strain sequencing project: providing services to taxonomists for standard genome sequencing and annotation.</title>
        <authorList>
            <consortium name="The Broad Institute Genomics Platform"/>
            <consortium name="The Broad Institute Genome Sequencing Center for Infectious Disease"/>
            <person name="Wu L."/>
            <person name="Ma J."/>
        </authorList>
    </citation>
    <scope>NUCLEOTIDE SEQUENCE [LARGE SCALE GENOMIC DNA]</scope>
    <source>
        <strain evidence="10">CGMCC 1.10106</strain>
    </source>
</reference>
<evidence type="ECO:0000256" key="2">
    <source>
        <dbReference type="ARBA" id="ARBA00008681"/>
    </source>
</evidence>
<dbReference type="PANTHER" id="PTHR35603:SF2">
    <property type="entry name" value="OUTER MEMBRANE LIPOPROTEIN"/>
    <property type="match status" value="1"/>
</dbReference>
<comment type="caution">
    <text evidence="9">The sequence shown here is derived from an EMBL/GenBank/DDBJ whole genome shotgun (WGS) entry which is preliminary data.</text>
</comment>
<dbReference type="EMBL" id="BMDW01000003">
    <property type="protein sequence ID" value="GGA38180.1"/>
    <property type="molecule type" value="Genomic_DNA"/>
</dbReference>
<dbReference type="PANTHER" id="PTHR35603">
    <property type="match status" value="1"/>
</dbReference>
<comment type="similarity">
    <text evidence="2">Belongs to the rickettsiale 17 kDa surface antigen family.</text>
</comment>
<evidence type="ECO:0000259" key="8">
    <source>
        <dbReference type="Pfam" id="PF05433"/>
    </source>
</evidence>
<feature type="domain" description="Glycine zipper 2TM" evidence="8">
    <location>
        <begin position="131"/>
        <end position="170"/>
    </location>
</feature>
<protein>
    <recommendedName>
        <fullName evidence="3">17 kDa surface antigen</fullName>
    </recommendedName>
</protein>
<keyword evidence="10" id="KW-1185">Reference proteome</keyword>
<feature type="signal peptide" evidence="7">
    <location>
        <begin position="1"/>
        <end position="24"/>
    </location>
</feature>
<feature type="compositionally biased region" description="Basic and acidic residues" evidence="6">
    <location>
        <begin position="74"/>
        <end position="83"/>
    </location>
</feature>
<feature type="region of interest" description="Disordered" evidence="6">
    <location>
        <begin position="62"/>
        <end position="95"/>
    </location>
</feature>
<sequence>MSVLSRTMLLIAGSCIAAATPVLAQSQADEQRFQQAQQRLDNELNVFRSEFDRYQQARARGYRDPRGGSYYDPRVSDQRYSYDDRDESGYDPSRYYRDGSSYQERVLTSSDRVYRGTDGRYYCKRNDGTTGLIVGAIGGGVLGNVIAGGHSAGVGTLLGAIAGGVLGKSIDQNNQQMRCR</sequence>
<evidence type="ECO:0000256" key="4">
    <source>
        <dbReference type="ARBA" id="ARBA00023136"/>
    </source>
</evidence>
<name>A0ABQ1G7B9_9SPHN</name>
<evidence type="ECO:0000313" key="10">
    <source>
        <dbReference type="Proteomes" id="UP000618591"/>
    </source>
</evidence>
<organism evidence="9 10">
    <name type="scientific">Sphingomonas psychrolutea</name>
    <dbReference type="NCBI Taxonomy" id="1259676"/>
    <lineage>
        <taxon>Bacteria</taxon>
        <taxon>Pseudomonadati</taxon>
        <taxon>Pseudomonadota</taxon>
        <taxon>Alphaproteobacteria</taxon>
        <taxon>Sphingomonadales</taxon>
        <taxon>Sphingomonadaceae</taxon>
        <taxon>Sphingomonas</taxon>
    </lineage>
</organism>
<dbReference type="Proteomes" id="UP000618591">
    <property type="component" value="Unassembled WGS sequence"/>
</dbReference>
<evidence type="ECO:0000256" key="5">
    <source>
        <dbReference type="ARBA" id="ARBA00023288"/>
    </source>
</evidence>
<keyword evidence="7" id="KW-0732">Signal</keyword>
<evidence type="ECO:0000256" key="6">
    <source>
        <dbReference type="SAM" id="MobiDB-lite"/>
    </source>
</evidence>
<dbReference type="InterPro" id="IPR008816">
    <property type="entry name" value="Gly_zipper_2TM_dom"/>
</dbReference>
<evidence type="ECO:0000256" key="3">
    <source>
        <dbReference type="ARBA" id="ARBA00015281"/>
    </source>
</evidence>
<evidence type="ECO:0000256" key="1">
    <source>
        <dbReference type="ARBA" id="ARBA00004459"/>
    </source>
</evidence>
<keyword evidence="5" id="KW-0449">Lipoprotein</keyword>
<evidence type="ECO:0000313" key="9">
    <source>
        <dbReference type="EMBL" id="GGA38180.1"/>
    </source>
</evidence>
<dbReference type="InterPro" id="IPR051407">
    <property type="entry name" value="Bact_OM_lipoprot/Surf_antigen"/>
</dbReference>
<dbReference type="Pfam" id="PF05433">
    <property type="entry name" value="Rick_17kDa_Anti"/>
    <property type="match status" value="1"/>
</dbReference>
<keyword evidence="4" id="KW-0472">Membrane</keyword>
<comment type="subcellular location">
    <subcellularLocation>
        <location evidence="1">Cell outer membrane</location>
        <topology evidence="1">Lipid-anchor</topology>
    </subcellularLocation>
</comment>
<accession>A0ABQ1G7B9</accession>
<evidence type="ECO:0000256" key="7">
    <source>
        <dbReference type="SAM" id="SignalP"/>
    </source>
</evidence>
<feature type="chain" id="PRO_5046337533" description="17 kDa surface antigen" evidence="7">
    <location>
        <begin position="25"/>
        <end position="180"/>
    </location>
</feature>
<proteinExistence type="inferred from homology"/>